<evidence type="ECO:0000313" key="4">
    <source>
        <dbReference type="EMBL" id="CAK1582277.1"/>
    </source>
</evidence>
<organism evidence="4 5">
    <name type="scientific">Parnassius mnemosyne</name>
    <name type="common">clouded apollo</name>
    <dbReference type="NCBI Taxonomy" id="213953"/>
    <lineage>
        <taxon>Eukaryota</taxon>
        <taxon>Metazoa</taxon>
        <taxon>Ecdysozoa</taxon>
        <taxon>Arthropoda</taxon>
        <taxon>Hexapoda</taxon>
        <taxon>Insecta</taxon>
        <taxon>Pterygota</taxon>
        <taxon>Neoptera</taxon>
        <taxon>Endopterygota</taxon>
        <taxon>Lepidoptera</taxon>
        <taxon>Glossata</taxon>
        <taxon>Ditrysia</taxon>
        <taxon>Papilionoidea</taxon>
        <taxon>Papilionidae</taxon>
        <taxon>Parnassiinae</taxon>
        <taxon>Parnassini</taxon>
        <taxon>Parnassius</taxon>
        <taxon>Driopa</taxon>
    </lineage>
</organism>
<dbReference type="Pfam" id="PF01498">
    <property type="entry name" value="HTH_Tnp_Tc3_2"/>
    <property type="match status" value="1"/>
</dbReference>
<evidence type="ECO:0000313" key="5">
    <source>
        <dbReference type="Proteomes" id="UP001314205"/>
    </source>
</evidence>
<evidence type="ECO:0008006" key="6">
    <source>
        <dbReference type="Google" id="ProtNLM"/>
    </source>
</evidence>
<proteinExistence type="predicted"/>
<dbReference type="EMBL" id="CAVLGL010000035">
    <property type="protein sequence ID" value="CAK1582277.1"/>
    <property type="molecule type" value="Genomic_DNA"/>
</dbReference>
<dbReference type="Gene3D" id="3.30.420.10">
    <property type="entry name" value="Ribonuclease H-like superfamily/Ribonuclease H"/>
    <property type="match status" value="1"/>
</dbReference>
<dbReference type="InterPro" id="IPR036397">
    <property type="entry name" value="RNaseH_sf"/>
</dbReference>
<dbReference type="PANTHER" id="PTHR23022">
    <property type="entry name" value="TRANSPOSABLE ELEMENT-RELATED"/>
    <property type="match status" value="1"/>
</dbReference>
<feature type="domain" description="Transposase Tc1-like" evidence="2">
    <location>
        <begin position="65"/>
        <end position="135"/>
    </location>
</feature>
<dbReference type="InterPro" id="IPR009057">
    <property type="entry name" value="Homeodomain-like_sf"/>
</dbReference>
<comment type="subcellular location">
    <subcellularLocation>
        <location evidence="1">Nucleus</location>
    </subcellularLocation>
</comment>
<keyword evidence="5" id="KW-1185">Reference proteome</keyword>
<protein>
    <recommendedName>
        <fullName evidence="6">Transposase</fullName>
    </recommendedName>
</protein>
<evidence type="ECO:0000256" key="1">
    <source>
        <dbReference type="ARBA" id="ARBA00004123"/>
    </source>
</evidence>
<dbReference type="InterPro" id="IPR047655">
    <property type="entry name" value="Transpos_IS630-like"/>
</dbReference>
<reference evidence="4 5" key="1">
    <citation type="submission" date="2023-11" db="EMBL/GenBank/DDBJ databases">
        <authorList>
            <person name="Hedman E."/>
            <person name="Englund M."/>
            <person name="Stromberg M."/>
            <person name="Nyberg Akerstrom W."/>
            <person name="Nylinder S."/>
            <person name="Jareborg N."/>
            <person name="Kallberg Y."/>
            <person name="Kronander E."/>
        </authorList>
    </citation>
    <scope>NUCLEOTIDE SEQUENCE [LARGE SCALE GENOMIC DNA]</scope>
</reference>
<dbReference type="PANTHER" id="PTHR23022:SF135">
    <property type="entry name" value="SI:DKEY-77F5.3"/>
    <property type="match status" value="1"/>
</dbReference>
<dbReference type="SUPFAM" id="SSF46689">
    <property type="entry name" value="Homeodomain-like"/>
    <property type="match status" value="1"/>
</dbReference>
<feature type="domain" description="Tc1-like transposase DDE" evidence="3">
    <location>
        <begin position="146"/>
        <end position="291"/>
    </location>
</feature>
<accession>A0AAV1KK75</accession>
<gene>
    <name evidence="4" type="ORF">PARMNEM_LOCUS3831</name>
</gene>
<dbReference type="GO" id="GO:0006313">
    <property type="term" value="P:DNA transposition"/>
    <property type="evidence" value="ECO:0007669"/>
    <property type="project" value="InterPro"/>
</dbReference>
<dbReference type="GO" id="GO:0015074">
    <property type="term" value="P:DNA integration"/>
    <property type="evidence" value="ECO:0007669"/>
    <property type="project" value="InterPro"/>
</dbReference>
<evidence type="ECO:0000259" key="2">
    <source>
        <dbReference type="Pfam" id="PF01498"/>
    </source>
</evidence>
<dbReference type="AlphaFoldDB" id="A0AAV1KK75"/>
<sequence>MPFDANSVARAVALIDEGFSQRYVARKLGVARTTLRDAVKRFGETGSYERRPGQGRKRCTSARDDRFLVTNVLRNRFTTAVETRNQLREVRNVQVSERTVRRRLGENALGAFRPSRVPQLLVGHRRERLRFSREHGEWNMEQWKNVMFTDETRICLLGPDGRQRVYRRKNERFAPCTVVETVGYQGGSIMIWGGITYEARTDLVIFERGGINAQRYVTEVLEPHVMPFAPFIGQDCLLMQDNARPHVARVVTAYLDTVGIRKLTWPSRSPDLNPIEHIWDNLKRRVRSRIPAPTTIDELKQSVIEEWQNIPQQQTKDVIDSMPNRLMEVMRARGGNTHY</sequence>
<evidence type="ECO:0000259" key="3">
    <source>
        <dbReference type="Pfam" id="PF13358"/>
    </source>
</evidence>
<dbReference type="InterPro" id="IPR002492">
    <property type="entry name" value="Transposase_Tc1-like"/>
</dbReference>
<dbReference type="Pfam" id="PF13358">
    <property type="entry name" value="DDE_3"/>
    <property type="match status" value="1"/>
</dbReference>
<dbReference type="InterPro" id="IPR052338">
    <property type="entry name" value="Transposase_5"/>
</dbReference>
<name>A0AAV1KK75_9NEOP</name>
<dbReference type="GO" id="GO:0005634">
    <property type="term" value="C:nucleus"/>
    <property type="evidence" value="ECO:0007669"/>
    <property type="project" value="UniProtKB-SubCell"/>
</dbReference>
<dbReference type="Proteomes" id="UP001314205">
    <property type="component" value="Unassembled WGS sequence"/>
</dbReference>
<dbReference type="GO" id="GO:0003677">
    <property type="term" value="F:DNA binding"/>
    <property type="evidence" value="ECO:0007669"/>
    <property type="project" value="InterPro"/>
</dbReference>
<dbReference type="NCBIfam" id="NF033545">
    <property type="entry name" value="transpos_IS630"/>
    <property type="match status" value="1"/>
</dbReference>
<comment type="caution">
    <text evidence="4">The sequence shown here is derived from an EMBL/GenBank/DDBJ whole genome shotgun (WGS) entry which is preliminary data.</text>
</comment>
<dbReference type="InterPro" id="IPR038717">
    <property type="entry name" value="Tc1-like_DDE_dom"/>
</dbReference>